<evidence type="ECO:0000313" key="2">
    <source>
        <dbReference type="EMBL" id="UUI64805.1"/>
    </source>
</evidence>
<evidence type="ECO:0000256" key="1">
    <source>
        <dbReference type="SAM" id="Phobius"/>
    </source>
</evidence>
<proteinExistence type="predicted"/>
<protein>
    <submittedName>
        <fullName evidence="2">K(+)-transporting ATPase subunit F</fullName>
    </submittedName>
</protein>
<dbReference type="Proteomes" id="UP001317322">
    <property type="component" value="Chromosome"/>
</dbReference>
<dbReference type="EMBL" id="CP101989">
    <property type="protein sequence ID" value="UUI64805.1"/>
    <property type="molecule type" value="Genomic_DNA"/>
</dbReference>
<dbReference type="RefSeq" id="WP_227565883.1">
    <property type="nucleotide sequence ID" value="NZ_CP101989.1"/>
</dbReference>
<keyword evidence="1" id="KW-0812">Transmembrane</keyword>
<keyword evidence="1" id="KW-1133">Transmembrane helix</keyword>
<dbReference type="InterPro" id="IPR011726">
    <property type="entry name" value="KdpF"/>
</dbReference>
<keyword evidence="3" id="KW-1185">Reference proteome</keyword>
<reference evidence="2 3" key="1">
    <citation type="submission" date="2022-07" db="EMBL/GenBank/DDBJ databases">
        <title>Novel species in genus cellulomonas.</title>
        <authorList>
            <person name="Ye L."/>
        </authorList>
    </citation>
    <scope>NUCLEOTIDE SEQUENCE [LARGE SCALE GENOMIC DNA]</scope>
    <source>
        <strain evidence="3">zg-Y908</strain>
    </source>
</reference>
<accession>A0ABY5K3A1</accession>
<name>A0ABY5K3A1_9CELL</name>
<dbReference type="NCBIfam" id="TIGR02115">
    <property type="entry name" value="potass_kdpF"/>
    <property type="match status" value="1"/>
</dbReference>
<organism evidence="2 3">
    <name type="scientific">Cellulomonas wangsupingiae</name>
    <dbReference type="NCBI Taxonomy" id="2968085"/>
    <lineage>
        <taxon>Bacteria</taxon>
        <taxon>Bacillati</taxon>
        <taxon>Actinomycetota</taxon>
        <taxon>Actinomycetes</taxon>
        <taxon>Micrococcales</taxon>
        <taxon>Cellulomonadaceae</taxon>
        <taxon>Cellulomonas</taxon>
    </lineage>
</organism>
<sequence>MIVLELIAAVLAVAAVVYLVVALVKPERF</sequence>
<feature type="transmembrane region" description="Helical" evidence="1">
    <location>
        <begin position="6"/>
        <end position="24"/>
    </location>
</feature>
<gene>
    <name evidence="2" type="primary">kdpF</name>
    <name evidence="2" type="ORF">NP075_17090</name>
</gene>
<evidence type="ECO:0000313" key="3">
    <source>
        <dbReference type="Proteomes" id="UP001317322"/>
    </source>
</evidence>
<dbReference type="Pfam" id="PF09604">
    <property type="entry name" value="Potass_KdpF"/>
    <property type="match status" value="1"/>
</dbReference>
<keyword evidence="1" id="KW-0472">Membrane</keyword>